<protein>
    <submittedName>
        <fullName evidence="1">Uncharacterized protein</fullName>
    </submittedName>
</protein>
<organism evidence="1 2">
    <name type="scientific">Desulfonema magnum</name>
    <dbReference type="NCBI Taxonomy" id="45655"/>
    <lineage>
        <taxon>Bacteria</taxon>
        <taxon>Pseudomonadati</taxon>
        <taxon>Thermodesulfobacteriota</taxon>
        <taxon>Desulfobacteria</taxon>
        <taxon>Desulfobacterales</taxon>
        <taxon>Desulfococcaceae</taxon>
        <taxon>Desulfonema</taxon>
    </lineage>
</organism>
<accession>A0A975BXR9</accession>
<dbReference type="KEGG" id="dmm:dnm_094090"/>
<name>A0A975BXR9_9BACT</name>
<evidence type="ECO:0000313" key="2">
    <source>
        <dbReference type="Proteomes" id="UP000663722"/>
    </source>
</evidence>
<proteinExistence type="predicted"/>
<dbReference type="Proteomes" id="UP000663722">
    <property type="component" value="Chromosome"/>
</dbReference>
<dbReference type="EMBL" id="CP061800">
    <property type="protein sequence ID" value="QTA93307.1"/>
    <property type="molecule type" value="Genomic_DNA"/>
</dbReference>
<keyword evidence="2" id="KW-1185">Reference proteome</keyword>
<reference evidence="1" key="1">
    <citation type="journal article" date="2021" name="Microb. Physiol.">
        <title>Proteogenomic Insights into the Physiology of Marine, Sulfate-Reducing, Filamentous Desulfonema limicola and Desulfonema magnum.</title>
        <authorList>
            <person name="Schnaars V."/>
            <person name="Wohlbrand L."/>
            <person name="Scheve S."/>
            <person name="Hinrichs C."/>
            <person name="Reinhardt R."/>
            <person name="Rabus R."/>
        </authorList>
    </citation>
    <scope>NUCLEOTIDE SEQUENCE</scope>
    <source>
        <strain evidence="1">4be13</strain>
    </source>
</reference>
<evidence type="ECO:0000313" key="1">
    <source>
        <dbReference type="EMBL" id="QTA93307.1"/>
    </source>
</evidence>
<sequence>MKPQYPEIINFPRSSCPNSGSDAFQNQNCRFFSKMSLPQRPSPSQLF</sequence>
<gene>
    <name evidence="1" type="ORF">dnm_094090</name>
</gene>
<dbReference type="AlphaFoldDB" id="A0A975BXR9"/>